<keyword evidence="6 11" id="KW-0238">DNA-binding</keyword>
<evidence type="ECO:0000256" key="11">
    <source>
        <dbReference type="RuleBase" id="RU364053"/>
    </source>
</evidence>
<dbReference type="Pfam" id="PF21196">
    <property type="entry name" value="PcrA_UvrD_tudor"/>
    <property type="match status" value="1"/>
</dbReference>
<dbReference type="PROSITE" id="PS51198">
    <property type="entry name" value="UVRD_HELICASE_ATP_BIND"/>
    <property type="match status" value="1"/>
</dbReference>
<dbReference type="Proteomes" id="UP000199028">
    <property type="component" value="Unassembled WGS sequence"/>
</dbReference>
<feature type="region of interest" description="Disordered" evidence="12">
    <location>
        <begin position="679"/>
        <end position="714"/>
    </location>
</feature>
<keyword evidence="4 10" id="KW-0347">Helicase</keyword>
<dbReference type="PANTHER" id="PTHR11070">
    <property type="entry name" value="UVRD / RECB / PCRA DNA HELICASE FAMILY MEMBER"/>
    <property type="match status" value="1"/>
</dbReference>
<dbReference type="SUPFAM" id="SSF52540">
    <property type="entry name" value="P-loop containing nucleoside triphosphate hydrolases"/>
    <property type="match status" value="1"/>
</dbReference>
<dbReference type="InterPro" id="IPR013986">
    <property type="entry name" value="DExx_box_DNA_helicase_dom_sf"/>
</dbReference>
<keyword evidence="16" id="KW-1185">Reference proteome</keyword>
<dbReference type="InterPro" id="IPR014016">
    <property type="entry name" value="UvrD-like_ATP-bd"/>
</dbReference>
<dbReference type="CDD" id="cd18807">
    <property type="entry name" value="SF1_C_UvrD"/>
    <property type="match status" value="1"/>
</dbReference>
<dbReference type="AlphaFoldDB" id="A0A1H9TL17"/>
<keyword evidence="2 10" id="KW-0547">Nucleotide-binding</keyword>
<evidence type="ECO:0000256" key="7">
    <source>
        <dbReference type="ARBA" id="ARBA00023235"/>
    </source>
</evidence>
<evidence type="ECO:0000313" key="15">
    <source>
        <dbReference type="EMBL" id="SER97990.1"/>
    </source>
</evidence>
<proteinExistence type="inferred from homology"/>
<reference evidence="16" key="1">
    <citation type="submission" date="2016-10" db="EMBL/GenBank/DDBJ databases">
        <authorList>
            <person name="Varghese N."/>
            <person name="Submissions S."/>
        </authorList>
    </citation>
    <scope>NUCLEOTIDE SEQUENCE [LARGE SCALE GENOMIC DNA]</scope>
    <source>
        <strain evidence="16">CGMCC 4.578</strain>
    </source>
</reference>
<evidence type="ECO:0000256" key="8">
    <source>
        <dbReference type="ARBA" id="ARBA00034617"/>
    </source>
</evidence>
<dbReference type="GO" id="GO:0033202">
    <property type="term" value="C:DNA helicase complex"/>
    <property type="evidence" value="ECO:0007669"/>
    <property type="project" value="TreeGrafter"/>
</dbReference>
<dbReference type="Gene3D" id="1.10.486.10">
    <property type="entry name" value="PCRA, domain 4"/>
    <property type="match status" value="1"/>
</dbReference>
<gene>
    <name evidence="15" type="ORF">SAMN05216195_10839</name>
</gene>
<dbReference type="GO" id="GO:0016887">
    <property type="term" value="F:ATP hydrolysis activity"/>
    <property type="evidence" value="ECO:0007669"/>
    <property type="project" value="RHEA"/>
</dbReference>
<dbReference type="EMBL" id="FOFT01000008">
    <property type="protein sequence ID" value="SER97990.1"/>
    <property type="molecule type" value="Genomic_DNA"/>
</dbReference>
<evidence type="ECO:0000256" key="1">
    <source>
        <dbReference type="ARBA" id="ARBA00009922"/>
    </source>
</evidence>
<feature type="binding site" evidence="10">
    <location>
        <begin position="42"/>
        <end position="49"/>
    </location>
    <ligand>
        <name>ATP</name>
        <dbReference type="ChEBI" id="CHEBI:30616"/>
    </ligand>
</feature>
<dbReference type="InterPro" id="IPR000212">
    <property type="entry name" value="DNA_helicase_UvrD/REP"/>
</dbReference>
<dbReference type="RefSeq" id="WP_090067157.1">
    <property type="nucleotide sequence ID" value="NZ_FOFT01000008.1"/>
</dbReference>
<dbReference type="InterPro" id="IPR005751">
    <property type="entry name" value="ATP-dep_DNA_helicase_PcrA"/>
</dbReference>
<evidence type="ECO:0000313" key="16">
    <source>
        <dbReference type="Proteomes" id="UP000199028"/>
    </source>
</evidence>
<evidence type="ECO:0000256" key="10">
    <source>
        <dbReference type="PROSITE-ProRule" id="PRU00560"/>
    </source>
</evidence>
<dbReference type="NCBIfam" id="TIGR01073">
    <property type="entry name" value="pcrA"/>
    <property type="match status" value="1"/>
</dbReference>
<evidence type="ECO:0000256" key="6">
    <source>
        <dbReference type="ARBA" id="ARBA00023125"/>
    </source>
</evidence>
<comment type="catalytic activity">
    <reaction evidence="8">
        <text>Couples ATP hydrolysis with the unwinding of duplex DNA by translocating in the 3'-5' direction.</text>
        <dbReference type="EC" id="5.6.2.4"/>
    </reaction>
</comment>
<evidence type="ECO:0000259" key="13">
    <source>
        <dbReference type="PROSITE" id="PS51198"/>
    </source>
</evidence>
<keyword evidence="5 10" id="KW-0067">ATP-binding</keyword>
<dbReference type="InterPro" id="IPR014017">
    <property type="entry name" value="DNA_helicase_UvrD-like_C"/>
</dbReference>
<dbReference type="OrthoDB" id="9806690at2"/>
<dbReference type="CDD" id="cd17932">
    <property type="entry name" value="DEXQc_UvrD"/>
    <property type="match status" value="1"/>
</dbReference>
<evidence type="ECO:0000256" key="12">
    <source>
        <dbReference type="SAM" id="MobiDB-lite"/>
    </source>
</evidence>
<dbReference type="PROSITE" id="PS51217">
    <property type="entry name" value="UVRD_HELICASE_CTER"/>
    <property type="match status" value="1"/>
</dbReference>
<evidence type="ECO:0000259" key="14">
    <source>
        <dbReference type="PROSITE" id="PS51217"/>
    </source>
</evidence>
<feature type="domain" description="UvrD-like helicase ATP-binding" evidence="13">
    <location>
        <begin position="21"/>
        <end position="306"/>
    </location>
</feature>
<dbReference type="Pfam" id="PF00580">
    <property type="entry name" value="UvrD-helicase"/>
    <property type="match status" value="1"/>
</dbReference>
<dbReference type="GO" id="GO:0043138">
    <property type="term" value="F:3'-5' DNA helicase activity"/>
    <property type="evidence" value="ECO:0007669"/>
    <property type="project" value="UniProtKB-EC"/>
</dbReference>
<protein>
    <recommendedName>
        <fullName evidence="11">ATP-dependent DNA helicase</fullName>
        <ecNumber evidence="11">5.6.2.4</ecNumber>
    </recommendedName>
</protein>
<dbReference type="Pfam" id="PF13361">
    <property type="entry name" value="UvrD_C"/>
    <property type="match status" value="1"/>
</dbReference>
<dbReference type="PANTHER" id="PTHR11070:SF2">
    <property type="entry name" value="ATP-DEPENDENT DNA HELICASE SRS2"/>
    <property type="match status" value="1"/>
</dbReference>
<keyword evidence="3 10" id="KW-0378">Hydrolase</keyword>
<dbReference type="FunFam" id="1.10.10.160:FF:000001">
    <property type="entry name" value="ATP-dependent DNA helicase"/>
    <property type="match status" value="1"/>
</dbReference>
<organism evidence="15 16">
    <name type="scientific">Lentzea flaviverrucosa</name>
    <dbReference type="NCBI Taxonomy" id="200379"/>
    <lineage>
        <taxon>Bacteria</taxon>
        <taxon>Bacillati</taxon>
        <taxon>Actinomycetota</taxon>
        <taxon>Actinomycetes</taxon>
        <taxon>Pseudonocardiales</taxon>
        <taxon>Pseudonocardiaceae</taxon>
        <taxon>Lentzea</taxon>
    </lineage>
</organism>
<keyword evidence="7" id="KW-0413">Isomerase</keyword>
<dbReference type="GO" id="GO:0006260">
    <property type="term" value="P:DNA replication"/>
    <property type="evidence" value="ECO:0007669"/>
    <property type="project" value="InterPro"/>
</dbReference>
<dbReference type="GO" id="GO:0005829">
    <property type="term" value="C:cytosol"/>
    <property type="evidence" value="ECO:0007669"/>
    <property type="project" value="TreeGrafter"/>
</dbReference>
<evidence type="ECO:0000256" key="9">
    <source>
        <dbReference type="ARBA" id="ARBA00048988"/>
    </source>
</evidence>
<accession>A0A1H9TL17</accession>
<evidence type="ECO:0000256" key="5">
    <source>
        <dbReference type="ARBA" id="ARBA00022840"/>
    </source>
</evidence>
<dbReference type="GO" id="GO:0000725">
    <property type="term" value="P:recombinational repair"/>
    <property type="evidence" value="ECO:0007669"/>
    <property type="project" value="TreeGrafter"/>
</dbReference>
<feature type="domain" description="UvrD-like helicase C-terminal" evidence="14">
    <location>
        <begin position="307"/>
        <end position="593"/>
    </location>
</feature>
<evidence type="ECO:0000256" key="3">
    <source>
        <dbReference type="ARBA" id="ARBA00022801"/>
    </source>
</evidence>
<evidence type="ECO:0000256" key="2">
    <source>
        <dbReference type="ARBA" id="ARBA00022741"/>
    </source>
</evidence>
<feature type="compositionally biased region" description="Low complexity" evidence="12">
    <location>
        <begin position="689"/>
        <end position="704"/>
    </location>
</feature>
<name>A0A1H9TL17_9PSEU</name>
<dbReference type="InterPro" id="IPR027417">
    <property type="entry name" value="P-loop_NTPase"/>
</dbReference>
<dbReference type="GO" id="GO:0003677">
    <property type="term" value="F:DNA binding"/>
    <property type="evidence" value="ECO:0007669"/>
    <property type="project" value="UniProtKB-KW"/>
</dbReference>
<dbReference type="FunFam" id="1.10.486.10:FF:000003">
    <property type="entry name" value="ATP-dependent DNA helicase"/>
    <property type="match status" value="1"/>
</dbReference>
<comment type="catalytic activity">
    <reaction evidence="9 11">
        <text>ATP + H2O = ADP + phosphate + H(+)</text>
        <dbReference type="Rhea" id="RHEA:13065"/>
        <dbReference type="ChEBI" id="CHEBI:15377"/>
        <dbReference type="ChEBI" id="CHEBI:15378"/>
        <dbReference type="ChEBI" id="CHEBI:30616"/>
        <dbReference type="ChEBI" id="CHEBI:43474"/>
        <dbReference type="ChEBI" id="CHEBI:456216"/>
        <dbReference type="EC" id="5.6.2.4"/>
    </reaction>
</comment>
<dbReference type="EC" id="5.6.2.4" evidence="11"/>
<dbReference type="Gene3D" id="1.10.10.160">
    <property type="match status" value="1"/>
</dbReference>
<evidence type="ECO:0000256" key="4">
    <source>
        <dbReference type="ARBA" id="ARBA00022806"/>
    </source>
</evidence>
<dbReference type="Gene3D" id="3.40.50.300">
    <property type="entry name" value="P-loop containing nucleotide triphosphate hydrolases"/>
    <property type="match status" value="2"/>
</dbReference>
<dbReference type="GO" id="GO:0009314">
    <property type="term" value="P:response to radiation"/>
    <property type="evidence" value="ECO:0007669"/>
    <property type="project" value="UniProtKB-ARBA"/>
</dbReference>
<comment type="similarity">
    <text evidence="1 11">Belongs to the helicase family. UvrD subfamily.</text>
</comment>
<dbReference type="GO" id="GO:0005524">
    <property type="term" value="F:ATP binding"/>
    <property type="evidence" value="ECO:0007669"/>
    <property type="project" value="UniProtKB-UniRule"/>
</dbReference>
<sequence length="771" mass="85283">MSALFDLPSSPPVSRAGHLLDDLNPAQRRAVEHAGSPLLVVAGAGSGKTRVLTRRIAYLLAARDVHPGEIMAITFTNKAAAEMKERVADMVGARARSMWVSTFHSMCVRVMRRDAKVLGMSSNFSIYDSDDSRRLITLVARDLDLDPKKYAARTLAVHISNLKNELIDPETAAAQATNDLERRVAEVYTVYQRRLGESNSLDFDDLIMRTVELLQRFPDVAEHYRRRFRHVLVDEYQDTNHAQYTLVRELVGKAGGELPPAELCVVGDADQSIYAFRGATIRNIVEFERDYPDATTILLEQNYRSTQNILTAANAVISRNPNRRDKSLWSDLGEGEKIVGYVADNEHDEAAFVANEIDRLVDGGEVNNSEIAVFYRTNNQSRVFEEIFIRLGLPYRVVGGVRFYERREVRDALAYLRTLANPDDTVSLRRILNVPKRGIGDRAEACVSAYAERERISFAAALREAVNDRVPLLNPRSRNAIAGFVEMMDQLGEMVAREDDVADILESVLDKTGYRTELEASEDPQDHTRIENLNELVTVAREFTELELPEGADPVPSLPAFLERVSLVADADSIPDADSDGVVTLMTIHTAKGLEYPVVFSTGWEDGVFPHMRALGDPVELAEERRLAYVGITRAQRRLYLSRALVRSAWGQPSANPASRFLGEIPEDLLDWRRVEPSRSGPAAATTWGRSASSGGIASRGLSRPAPGKTGWKDAPALKLDVGDRVTHDKYGLGRVVAVDGAGLRATATIDFGGAGTVRLMLIGSVPMTKL</sequence>